<keyword evidence="5" id="KW-1185">Reference proteome</keyword>
<dbReference type="InterPro" id="IPR050509">
    <property type="entry name" value="CoA-transferase_III"/>
</dbReference>
<name>A0A3N0ITX5_9ACTN</name>
<proteinExistence type="inferred from homology"/>
<evidence type="ECO:0000313" key="3">
    <source>
        <dbReference type="EMBL" id="RDB62901.1"/>
    </source>
</evidence>
<dbReference type="PANTHER" id="PTHR48228">
    <property type="entry name" value="SUCCINYL-COA--D-CITRAMALATE COA-TRANSFERASE"/>
    <property type="match status" value="1"/>
</dbReference>
<dbReference type="EMBL" id="QICC01000104">
    <property type="protein sequence ID" value="RNM40136.1"/>
    <property type="molecule type" value="Genomic_DNA"/>
</dbReference>
<evidence type="ECO:0008006" key="7">
    <source>
        <dbReference type="Google" id="ProtNLM"/>
    </source>
</evidence>
<dbReference type="Gene3D" id="3.40.50.10540">
    <property type="entry name" value="Crotonobetainyl-coa:carnitine coa-transferase, domain 1"/>
    <property type="match status" value="1"/>
</dbReference>
<dbReference type="SUPFAM" id="SSF89796">
    <property type="entry name" value="CoA-transferase family III (CaiB/BaiF)"/>
    <property type="match status" value="1"/>
</dbReference>
<dbReference type="InterPro" id="IPR003673">
    <property type="entry name" value="CoA-Trfase_fam_III"/>
</dbReference>
<dbReference type="EMBL" id="PPTT01000052">
    <property type="protein sequence ID" value="RDB62901.1"/>
    <property type="molecule type" value="Genomic_DNA"/>
</dbReference>
<gene>
    <name evidence="3" type="ORF">C1876_17015</name>
    <name evidence="4" type="ORF">DMP09_15710</name>
</gene>
<dbReference type="GO" id="GO:0016740">
    <property type="term" value="F:transferase activity"/>
    <property type="evidence" value="ECO:0007669"/>
    <property type="project" value="UniProtKB-KW"/>
</dbReference>
<organism evidence="4 6">
    <name type="scientific">Eggerthella sinensis</name>
    <dbReference type="NCBI Taxonomy" id="242230"/>
    <lineage>
        <taxon>Bacteria</taxon>
        <taxon>Bacillati</taxon>
        <taxon>Actinomycetota</taxon>
        <taxon>Coriobacteriia</taxon>
        <taxon>Eggerthellales</taxon>
        <taxon>Eggerthellaceae</taxon>
        <taxon>Eggerthella</taxon>
    </lineage>
</organism>
<dbReference type="Gene3D" id="3.30.1540.10">
    <property type="entry name" value="formyl-coa transferase, domain 3"/>
    <property type="match status" value="1"/>
</dbReference>
<dbReference type="OrthoDB" id="9797653at2"/>
<evidence type="ECO:0000313" key="4">
    <source>
        <dbReference type="EMBL" id="RNM40136.1"/>
    </source>
</evidence>
<evidence type="ECO:0000313" key="6">
    <source>
        <dbReference type="Proteomes" id="UP000270112"/>
    </source>
</evidence>
<evidence type="ECO:0000313" key="5">
    <source>
        <dbReference type="Proteomes" id="UP000253817"/>
    </source>
</evidence>
<comment type="caution">
    <text evidence="4">The sequence shown here is derived from an EMBL/GenBank/DDBJ whole genome shotgun (WGS) entry which is preliminary data.</text>
</comment>
<dbReference type="InterPro" id="IPR044855">
    <property type="entry name" value="CoA-Trfase_III_dom3_sf"/>
</dbReference>
<dbReference type="InterPro" id="IPR023606">
    <property type="entry name" value="CoA-Trfase_III_dom_1_sf"/>
</dbReference>
<dbReference type="Proteomes" id="UP000253817">
    <property type="component" value="Unassembled WGS sequence"/>
</dbReference>
<evidence type="ECO:0000256" key="2">
    <source>
        <dbReference type="ARBA" id="ARBA00022679"/>
    </source>
</evidence>
<dbReference type="RefSeq" id="WP_114547909.1">
    <property type="nucleotide sequence ID" value="NZ_PPTT01000052.1"/>
</dbReference>
<comment type="similarity">
    <text evidence="1">Belongs to the CoA-transferase III family.</text>
</comment>
<accession>A0A3N0ITX5</accession>
<dbReference type="Pfam" id="PF02515">
    <property type="entry name" value="CoA_transf_3"/>
    <property type="match status" value="1"/>
</dbReference>
<protein>
    <recommendedName>
        <fullName evidence="7">L-carnitine CoA-transferase</fullName>
    </recommendedName>
</protein>
<dbReference type="PANTHER" id="PTHR48228:SF6">
    <property type="entry name" value="L-CARNITINE COA-TRANSFERASE"/>
    <property type="match status" value="1"/>
</dbReference>
<keyword evidence="2" id="KW-0808">Transferase</keyword>
<reference evidence="3 5" key="1">
    <citation type="journal article" date="2018" name="Elife">
        <title>Discovery and characterization of a prevalent human gut bacterial enzyme sufficient for the inactivation of a family of plant toxins.</title>
        <authorList>
            <person name="Koppel N."/>
            <person name="Bisanz J.E."/>
            <person name="Pandelia M.E."/>
            <person name="Turnbaugh P.J."/>
            <person name="Balskus E.P."/>
        </authorList>
    </citation>
    <scope>NUCLEOTIDE SEQUENCE [LARGE SCALE GENOMIC DNA]</scope>
    <source>
        <strain evidence="3 5">DSM 16107</strain>
    </source>
</reference>
<reference evidence="4" key="3">
    <citation type="journal article" date="2019" name="Microbiol. Resour. Announc.">
        <title>Draft Genome Sequences of Type Strains of Gordonibacter faecihominis, Paraeggerthella hongkongensis, Parvibacter caecicola,Slackia equolifaciens, Slackia faecicanis, and Slackia isoflavoniconvertens.</title>
        <authorList>
            <person name="Danylec N."/>
            <person name="Stoll D.A."/>
            <person name="Dotsch A."/>
            <person name="Huch M."/>
        </authorList>
    </citation>
    <scope>NUCLEOTIDE SEQUENCE</scope>
    <source>
        <strain evidence="4">DSM 16107</strain>
    </source>
</reference>
<sequence length="410" mass="45254">MLQNPHLPAFGPLSGAKVAHATSSLAGPFPAQLMADMGADVIWLENVKGPDYLRWAGSRVIDQERRNQREIALDIPSEKGREVLFRLVKDIDVLIESSKGGQWAGWGITDEVLWEHNPALVIVHVSGFGQTGLPSQVRRGSYDPIAQAYSGTMILNGFPDRKPTALIPYVSDYMTGLFAAYAALASLNKAKETGKGDSVDIAQYEVMLRCACHATDYMTDGKVYPREGMHSANVGSVGTYECADGKDLYLCAGSQSCLKRLIPLIGLEYGSEMFPEGMPLVFLGTEAGDVYEAALSKFFSEHTAEEAERILLEKDIPVSRINDYEDCKNDEHMNLRGDFETWTNFAGEEIRGLAPQPKLKNFPVKSWRPAPDVGMDNDEVLSELGYSEQEIAALYEQRVIGKLDSIPHRK</sequence>
<dbReference type="Proteomes" id="UP000270112">
    <property type="component" value="Unassembled WGS sequence"/>
</dbReference>
<dbReference type="AlphaFoldDB" id="A0A3N0ITX5"/>
<reference evidence="6" key="2">
    <citation type="submission" date="2018-05" db="EMBL/GenBank/DDBJ databases">
        <title>Genome Sequencing of selected type strains of the family Eggerthellaceae.</title>
        <authorList>
            <person name="Danylec N."/>
            <person name="Stoll D.A."/>
            <person name="Doetsch A."/>
            <person name="Huch M."/>
        </authorList>
    </citation>
    <scope>NUCLEOTIDE SEQUENCE [LARGE SCALE GENOMIC DNA]</scope>
    <source>
        <strain evidence="6">DSM 16107</strain>
    </source>
</reference>
<evidence type="ECO:0000256" key="1">
    <source>
        <dbReference type="ARBA" id="ARBA00008383"/>
    </source>
</evidence>